<dbReference type="InterPro" id="IPR001690">
    <property type="entry name" value="Autoind_synthase"/>
</dbReference>
<dbReference type="Gene3D" id="3.40.630.30">
    <property type="match status" value="1"/>
</dbReference>
<dbReference type="InterPro" id="IPR016181">
    <property type="entry name" value="Acyl_CoA_acyltransferase"/>
</dbReference>
<proteinExistence type="predicted"/>
<dbReference type="AlphaFoldDB" id="A0AAE6EIA4"/>
<organism evidence="1 2">
    <name type="scientific">Agrobacterium tumefaciens</name>
    <dbReference type="NCBI Taxonomy" id="358"/>
    <lineage>
        <taxon>Bacteria</taxon>
        <taxon>Pseudomonadati</taxon>
        <taxon>Pseudomonadota</taxon>
        <taxon>Alphaproteobacteria</taxon>
        <taxon>Hyphomicrobiales</taxon>
        <taxon>Rhizobiaceae</taxon>
        <taxon>Rhizobium/Agrobacterium group</taxon>
        <taxon>Agrobacterium</taxon>
        <taxon>Agrobacterium tumefaciens complex</taxon>
    </lineage>
</organism>
<reference evidence="1 2" key="1">
    <citation type="submission" date="2019-04" db="EMBL/GenBank/DDBJ databases">
        <title>Complete genome sequence of Agrobacterium tumefaciens CFBP5877.</title>
        <authorList>
            <person name="Huang Y.-Y."/>
            <person name="Chiang H.-Y."/>
            <person name="Chou L."/>
            <person name="Lai E.-M."/>
            <person name="Kuo C.-H."/>
        </authorList>
    </citation>
    <scope>NUCLEOTIDE SEQUENCE [LARGE SCALE GENOMIC DNA]</scope>
    <source>
        <strain evidence="1 2">CFBP5877</strain>
        <plasmid evidence="2">patcfbp5877a</plasmid>
    </source>
</reference>
<gene>
    <name evidence="1" type="ORF">CFBP5877_25700</name>
</gene>
<keyword evidence="1" id="KW-0614">Plasmid</keyword>
<dbReference type="GO" id="GO:0016740">
    <property type="term" value="F:transferase activity"/>
    <property type="evidence" value="ECO:0007669"/>
    <property type="project" value="InterPro"/>
</dbReference>
<dbReference type="Pfam" id="PF00765">
    <property type="entry name" value="Autoind_synth"/>
    <property type="match status" value="1"/>
</dbReference>
<geneLocation type="plasmid" evidence="2">
    <name>patcfbp5877a</name>
</geneLocation>
<dbReference type="EMBL" id="CP039899">
    <property type="protein sequence ID" value="QCL82506.1"/>
    <property type="molecule type" value="Genomic_DNA"/>
</dbReference>
<evidence type="ECO:0000313" key="1">
    <source>
        <dbReference type="EMBL" id="QCL82506.1"/>
    </source>
</evidence>
<dbReference type="SUPFAM" id="SSF55729">
    <property type="entry name" value="Acyl-CoA N-acyltransferases (Nat)"/>
    <property type="match status" value="1"/>
</dbReference>
<accession>A0AAE6EIA4</accession>
<protein>
    <submittedName>
        <fullName evidence="1">Autoinducer synthesis protein</fullName>
    </submittedName>
</protein>
<evidence type="ECO:0000313" key="2">
    <source>
        <dbReference type="Proteomes" id="UP000298579"/>
    </source>
</evidence>
<dbReference type="Proteomes" id="UP000298579">
    <property type="component" value="Plasmid pAtCFBP5877a"/>
</dbReference>
<name>A0AAE6EIA4_AGRTU</name>
<sequence>MRILTVPRDQYAYQLYELAQMHRLRATGFRDRLERDVTISESGEFEQHDQLNPTNIRAVVACARRLPTVNRTMSERTFPQLLASGSLNATDRMIESFRVCIATRLPPGRGGGPSPSRSTHSVRVIIEWSMANGYDEIGTAKDLYFECTRDRPRWPITPRREPVEIDKISSTLPTDQASFEQVCPRGYRSIAFGNGVDPAGAKTSGAIPPRLTNLKARRNSARARTCKDG</sequence>
<dbReference type="RefSeq" id="WP_080830533.1">
    <property type="nucleotide sequence ID" value="NZ_CP039890.1"/>
</dbReference>